<organism evidence="2 3">
    <name type="scientific">Striga asiatica</name>
    <name type="common">Asiatic witchweed</name>
    <name type="synonym">Buchnera asiatica</name>
    <dbReference type="NCBI Taxonomy" id="4170"/>
    <lineage>
        <taxon>Eukaryota</taxon>
        <taxon>Viridiplantae</taxon>
        <taxon>Streptophyta</taxon>
        <taxon>Embryophyta</taxon>
        <taxon>Tracheophyta</taxon>
        <taxon>Spermatophyta</taxon>
        <taxon>Magnoliopsida</taxon>
        <taxon>eudicotyledons</taxon>
        <taxon>Gunneridae</taxon>
        <taxon>Pentapetalae</taxon>
        <taxon>asterids</taxon>
        <taxon>lamiids</taxon>
        <taxon>Lamiales</taxon>
        <taxon>Orobanchaceae</taxon>
        <taxon>Buchnereae</taxon>
        <taxon>Striga</taxon>
    </lineage>
</organism>
<feature type="region of interest" description="Disordered" evidence="1">
    <location>
        <begin position="1"/>
        <end position="78"/>
    </location>
</feature>
<proteinExistence type="predicted"/>
<name>A0A5A7QD81_STRAF</name>
<reference evidence="3" key="1">
    <citation type="journal article" date="2019" name="Curr. Biol.">
        <title>Genome Sequence of Striga asiatica Provides Insight into the Evolution of Plant Parasitism.</title>
        <authorList>
            <person name="Yoshida S."/>
            <person name="Kim S."/>
            <person name="Wafula E.K."/>
            <person name="Tanskanen J."/>
            <person name="Kim Y.M."/>
            <person name="Honaas L."/>
            <person name="Yang Z."/>
            <person name="Spallek T."/>
            <person name="Conn C.E."/>
            <person name="Ichihashi Y."/>
            <person name="Cheong K."/>
            <person name="Cui S."/>
            <person name="Der J.P."/>
            <person name="Gundlach H."/>
            <person name="Jiao Y."/>
            <person name="Hori C."/>
            <person name="Ishida J.K."/>
            <person name="Kasahara H."/>
            <person name="Kiba T."/>
            <person name="Kim M.S."/>
            <person name="Koo N."/>
            <person name="Laohavisit A."/>
            <person name="Lee Y.H."/>
            <person name="Lumba S."/>
            <person name="McCourt P."/>
            <person name="Mortimer J.C."/>
            <person name="Mutuku J.M."/>
            <person name="Nomura T."/>
            <person name="Sasaki-Sekimoto Y."/>
            <person name="Seto Y."/>
            <person name="Wang Y."/>
            <person name="Wakatake T."/>
            <person name="Sakakibara H."/>
            <person name="Demura T."/>
            <person name="Yamaguchi S."/>
            <person name="Yoneyama K."/>
            <person name="Manabe R.I."/>
            <person name="Nelson D.C."/>
            <person name="Schulman A.H."/>
            <person name="Timko M.P."/>
            <person name="dePamphilis C.W."/>
            <person name="Choi D."/>
            <person name="Shirasu K."/>
        </authorList>
    </citation>
    <scope>NUCLEOTIDE SEQUENCE [LARGE SCALE GENOMIC DNA]</scope>
    <source>
        <strain evidence="3">cv. UVA1</strain>
    </source>
</reference>
<dbReference type="Proteomes" id="UP000325081">
    <property type="component" value="Unassembled WGS sequence"/>
</dbReference>
<gene>
    <name evidence="2" type="ORF">STAS_19093</name>
</gene>
<evidence type="ECO:0000313" key="3">
    <source>
        <dbReference type="Proteomes" id="UP000325081"/>
    </source>
</evidence>
<evidence type="ECO:0000313" key="2">
    <source>
        <dbReference type="EMBL" id="GER42327.1"/>
    </source>
</evidence>
<dbReference type="EMBL" id="BKCP01006294">
    <property type="protein sequence ID" value="GER42327.1"/>
    <property type="molecule type" value="Genomic_DNA"/>
</dbReference>
<comment type="caution">
    <text evidence="2">The sequence shown here is derived from an EMBL/GenBank/DDBJ whole genome shotgun (WGS) entry which is preliminary data.</text>
</comment>
<keyword evidence="3" id="KW-1185">Reference proteome</keyword>
<dbReference type="AlphaFoldDB" id="A0A5A7QD81"/>
<evidence type="ECO:0000256" key="1">
    <source>
        <dbReference type="SAM" id="MobiDB-lite"/>
    </source>
</evidence>
<feature type="compositionally biased region" description="Gly residues" evidence="1">
    <location>
        <begin position="35"/>
        <end position="62"/>
    </location>
</feature>
<sequence>MAWARVMSGPYRRPAISPKTSETLVSGQAEASKKGAGGNLGTGGEGGGSRVTGGGMAGATGPGPGPGPDDFGQKGMGSAGWASNGSTVYISILNMLNMSLKFLTGPAAGPQPFGP</sequence>
<protein>
    <submittedName>
        <fullName evidence="2">Uncharacterized protein</fullName>
    </submittedName>
</protein>
<accession>A0A5A7QD81</accession>